<dbReference type="eggNOG" id="ENOG5031YAD">
    <property type="taxonomic scope" value="Bacteria"/>
</dbReference>
<organism evidence="1 2">
    <name type="scientific">Mycoplasmopsis alligatoris A21JP2</name>
    <dbReference type="NCBI Taxonomy" id="747682"/>
    <lineage>
        <taxon>Bacteria</taxon>
        <taxon>Bacillati</taxon>
        <taxon>Mycoplasmatota</taxon>
        <taxon>Mycoplasmoidales</taxon>
        <taxon>Metamycoplasmataceae</taxon>
        <taxon>Mycoplasmopsis</taxon>
    </lineage>
</organism>
<proteinExistence type="predicted"/>
<protein>
    <recommendedName>
        <fullName evidence="3">Lipoprotein</fullName>
    </recommendedName>
</protein>
<dbReference type="STRING" id="747682.MALL_0189"/>
<dbReference type="RefSeq" id="WP_005683088.1">
    <property type="nucleotide sequence ID" value="NZ_ADNC01000002.1"/>
</dbReference>
<dbReference type="NCBIfam" id="NF045850">
    <property type="entry name" value="ABC_Mplas_LP"/>
    <property type="match status" value="1"/>
</dbReference>
<evidence type="ECO:0008006" key="3">
    <source>
        <dbReference type="Google" id="ProtNLM"/>
    </source>
</evidence>
<dbReference type="Proteomes" id="UP000004757">
    <property type="component" value="Unassembled WGS sequence"/>
</dbReference>
<comment type="caution">
    <text evidence="1">The sequence shown here is derived from an EMBL/GenBank/DDBJ whole genome shotgun (WGS) entry which is preliminary data.</text>
</comment>
<evidence type="ECO:0000313" key="1">
    <source>
        <dbReference type="EMBL" id="EFF41815.1"/>
    </source>
</evidence>
<dbReference type="EMBL" id="ADNC01000002">
    <property type="protein sequence ID" value="EFF41815.1"/>
    <property type="molecule type" value="Genomic_DNA"/>
</dbReference>
<dbReference type="PROSITE" id="PS51257">
    <property type="entry name" value="PROKAR_LIPOPROTEIN"/>
    <property type="match status" value="1"/>
</dbReference>
<evidence type="ECO:0000313" key="2">
    <source>
        <dbReference type="Proteomes" id="UP000004757"/>
    </source>
</evidence>
<dbReference type="OrthoDB" id="395736at2"/>
<reference evidence="1 2" key="1">
    <citation type="submission" date="2010-03" db="EMBL/GenBank/DDBJ databases">
        <authorList>
            <person name="Glass J.I."/>
            <person name="Benders G.A."/>
            <person name="Durkin A.S."/>
            <person name="Farmerie W.G."/>
            <person name="Hlavinka K."/>
            <person name="Hostetler J."/>
            <person name="Jackson J."/>
            <person name="May M.A."/>
            <person name="Miller R.H."/>
            <person name="Paralanov V."/>
            <person name="Radune D."/>
            <person name="Szczypinski B."/>
            <person name="Brown D.R."/>
        </authorList>
    </citation>
    <scope>NUCLEOTIDE SEQUENCE [LARGE SCALE GENOMIC DNA]</scope>
    <source>
        <strain evidence="1 2">A21JP2</strain>
    </source>
</reference>
<sequence length="734" mass="85856">MEKRTKKILNFLVFSSIIGLSSFTISCTNPGDYRNEKQYVKIFNQPNFLKTNDYSFNNNKIIDNDSLALVFAPLITYEYSDKLVLDHVNNAVAVPTKKSLKLNLIDYIKVELENDTFQLYNSDDSDFSLTKPDLFTNYSKNIIELTSLNTLSVNHKNFFDNIKKSKQISIKLKDLVYTDYKGNATNFKLNPKDFLTSLNKLTNKDSFNNLKLLYGVDFVVENDLLIIKNNAKKLDLFLKDQLMKNMMFNPTSNEYLSTLNLDVDQYQPKLQEAIYLSDYILNSNTLEKQIFNKNLNGANSKFIDDNSRIEQVILNFNSVPIDNETFRLQSFKSFRQNLLNESDFDIFNSDQKNEIENFSRAYGLTMQLQDSSLKSNVNSIYNINFSKNKKFDFNDNYSKLLYGTDTNELINEKNDEYFYSDKNSKLFRSYLANAINLSAINEFSKKANYWNNLALPNMILDGKDAINSTYKNANDAALWINNNLIFSYNFKKNITTNFITENNKLNSLSSFIDNNEKLKSSAFDFIKENINNLLDNFYTTNDLNNEEKIEFVLPIFAEENDLNKILISNTENLLNSLDNRLKSKLILVQKDYNSKFNSSVIYQEFIYSSNKIDSYLELILKNQNLLKSIYFYKDKEFKYLIKLSEILNKYQLDKLFNNRLLNEQLFKESLEFMHSLNNFEQVELVNQIGLNNPIPITLNLYNNFETYKKIIVKNNIEKPLNDLGYNRFQDIKVF</sequence>
<keyword evidence="2" id="KW-1185">Reference proteome</keyword>
<gene>
    <name evidence="1" type="ORF">MALL_0189</name>
</gene>
<name>D4XV28_9BACT</name>
<dbReference type="AlphaFoldDB" id="D4XV28"/>
<accession>D4XV28</accession>